<keyword evidence="3 4" id="KW-0539">Nucleus</keyword>
<evidence type="ECO:0000256" key="1">
    <source>
        <dbReference type="ARBA" id="ARBA00022517"/>
    </source>
</evidence>
<gene>
    <name evidence="4" type="primary">lpd-7</name>
    <name evidence="6" type="ORF">GCK72_008996</name>
</gene>
<evidence type="ECO:0000256" key="2">
    <source>
        <dbReference type="ARBA" id="ARBA00022552"/>
    </source>
</evidence>
<dbReference type="GO" id="GO:0070545">
    <property type="term" value="C:PeBoW complex"/>
    <property type="evidence" value="ECO:0007669"/>
    <property type="project" value="TreeGrafter"/>
</dbReference>
<organism evidence="6 7">
    <name type="scientific">Caenorhabditis remanei</name>
    <name type="common">Caenorhabditis vulgaris</name>
    <dbReference type="NCBI Taxonomy" id="31234"/>
    <lineage>
        <taxon>Eukaryota</taxon>
        <taxon>Metazoa</taxon>
        <taxon>Ecdysozoa</taxon>
        <taxon>Nematoda</taxon>
        <taxon>Chromadorea</taxon>
        <taxon>Rhabditida</taxon>
        <taxon>Rhabditina</taxon>
        <taxon>Rhabditomorpha</taxon>
        <taxon>Rhabditoidea</taxon>
        <taxon>Rhabditidae</taxon>
        <taxon>Peloderinae</taxon>
        <taxon>Caenorhabditis</taxon>
    </lineage>
</organism>
<feature type="domain" description="BRCT" evidence="5">
    <location>
        <begin position="468"/>
        <end position="557"/>
    </location>
</feature>
<comment type="similarity">
    <text evidence="4">Belongs to the pescadillo family.</text>
</comment>
<dbReference type="PANTHER" id="PTHR12221:SF6">
    <property type="entry name" value="PESCADILLO HOMOLOG"/>
    <property type="match status" value="1"/>
</dbReference>
<protein>
    <recommendedName>
        <fullName evidence="4">Pescadillo homolog</fullName>
    </recommendedName>
    <alternativeName>
        <fullName evidence="4">Lipid depleted protein 7</fullName>
    </alternativeName>
</protein>
<dbReference type="GO" id="GO:0030687">
    <property type="term" value="C:preribosome, large subunit precursor"/>
    <property type="evidence" value="ECO:0007669"/>
    <property type="project" value="UniProtKB-UniRule"/>
</dbReference>
<dbReference type="Pfam" id="PF06732">
    <property type="entry name" value="Pescadillo_N"/>
    <property type="match status" value="1"/>
</dbReference>
<comment type="caution">
    <text evidence="6">The sequence shown here is derived from an EMBL/GenBank/DDBJ whole genome shotgun (WGS) entry which is preliminary data.</text>
</comment>
<dbReference type="PROSITE" id="PS50172">
    <property type="entry name" value="BRCT"/>
    <property type="match status" value="1"/>
</dbReference>
<dbReference type="EMBL" id="WUAV01000003">
    <property type="protein sequence ID" value="KAF1760746.1"/>
    <property type="molecule type" value="Genomic_DNA"/>
</dbReference>
<dbReference type="GO" id="GO:0000463">
    <property type="term" value="P:maturation of LSU-rRNA from tricistronic rRNA transcript (SSU-rRNA, 5.8S rRNA, LSU-rRNA)"/>
    <property type="evidence" value="ECO:0007669"/>
    <property type="project" value="UniProtKB-UniRule"/>
</dbReference>
<dbReference type="AlphaFoldDB" id="A0A6A5H1R9"/>
<dbReference type="Gene3D" id="3.40.50.10190">
    <property type="entry name" value="BRCT domain"/>
    <property type="match status" value="1"/>
</dbReference>
<keyword evidence="2 4" id="KW-0698">rRNA processing</keyword>
<dbReference type="InterPro" id="IPR001357">
    <property type="entry name" value="BRCT_dom"/>
</dbReference>
<dbReference type="GO" id="GO:0043021">
    <property type="term" value="F:ribonucleoprotein complex binding"/>
    <property type="evidence" value="ECO:0007669"/>
    <property type="project" value="UniProtKB-UniRule"/>
</dbReference>
<proteinExistence type="inferred from homology"/>
<evidence type="ECO:0000256" key="3">
    <source>
        <dbReference type="ARBA" id="ARBA00023242"/>
    </source>
</evidence>
<dbReference type="CDD" id="cd17709">
    <property type="entry name" value="BRCT_pescadillo_like"/>
    <property type="match status" value="1"/>
</dbReference>
<dbReference type="GO" id="GO:0000466">
    <property type="term" value="P:maturation of 5.8S rRNA from tricistronic rRNA transcript (SSU-rRNA, 5.8S rRNA, LSU-rRNA)"/>
    <property type="evidence" value="ECO:0007669"/>
    <property type="project" value="UniProtKB-UniRule"/>
</dbReference>
<reference evidence="6 7" key="1">
    <citation type="submission" date="2019-12" db="EMBL/GenBank/DDBJ databases">
        <title>Chromosome-level assembly of the Caenorhabditis remanei genome.</title>
        <authorList>
            <person name="Teterina A.A."/>
            <person name="Willis J.H."/>
            <person name="Phillips P.C."/>
        </authorList>
    </citation>
    <scope>NUCLEOTIDE SEQUENCE [LARGE SCALE GENOMIC DNA]</scope>
    <source>
        <strain evidence="6 7">PX506</strain>
        <tissue evidence="6">Whole organism</tissue>
    </source>
</reference>
<name>A0A6A5H1R9_CAERE</name>
<comment type="subcellular location">
    <subcellularLocation>
        <location evidence="4">Nucleus</location>
        <location evidence="4">Nucleolus</location>
    </subcellularLocation>
    <subcellularLocation>
        <location evidence="4">Nucleus</location>
        <location evidence="4">Nucleoplasm</location>
    </subcellularLocation>
</comment>
<dbReference type="InterPro" id="IPR010613">
    <property type="entry name" value="PES"/>
</dbReference>
<dbReference type="GO" id="GO:0005654">
    <property type="term" value="C:nucleoplasm"/>
    <property type="evidence" value="ECO:0007669"/>
    <property type="project" value="UniProtKB-SubCell"/>
</dbReference>
<dbReference type="PANTHER" id="PTHR12221">
    <property type="entry name" value="PESCADILLO - RELATED"/>
    <property type="match status" value="1"/>
</dbReference>
<evidence type="ECO:0000259" key="5">
    <source>
        <dbReference type="PROSITE" id="PS50172"/>
    </source>
</evidence>
<dbReference type="SMART" id="SM00292">
    <property type="entry name" value="BRCT"/>
    <property type="match status" value="1"/>
</dbReference>
<dbReference type="Proteomes" id="UP000483820">
    <property type="component" value="Chromosome III"/>
</dbReference>
<dbReference type="GO" id="GO:0003723">
    <property type="term" value="F:RNA binding"/>
    <property type="evidence" value="ECO:0007669"/>
    <property type="project" value="TreeGrafter"/>
</dbReference>
<comment type="function">
    <text evidence="4">Required for maturation of ribosomal RNAs and formation of the large ribosomal subunit.</text>
</comment>
<dbReference type="HAMAP" id="MF_03028">
    <property type="entry name" value="Pescadillo"/>
    <property type="match status" value="1"/>
</dbReference>
<evidence type="ECO:0000313" key="6">
    <source>
        <dbReference type="EMBL" id="KAF1760746.1"/>
    </source>
</evidence>
<evidence type="ECO:0000256" key="4">
    <source>
        <dbReference type="HAMAP-Rule" id="MF_03028"/>
    </source>
</evidence>
<evidence type="ECO:0000313" key="7">
    <source>
        <dbReference type="Proteomes" id="UP000483820"/>
    </source>
</evidence>
<dbReference type="InterPro" id="IPR036420">
    <property type="entry name" value="BRCT_dom_sf"/>
</dbReference>
<keyword evidence="1 4" id="KW-0690">Ribosome biogenesis</keyword>
<accession>A0A6A5H1R9</accession>
<dbReference type="SUPFAM" id="SSF52113">
    <property type="entry name" value="BRCT domain"/>
    <property type="match status" value="1"/>
</dbReference>
<sequence length="690" mass="78299">MNNILTGLRDELKIISLNNDFVLLGGGDGGETTHLNSSVSVLKGNVDGEMGIYGAHLVAESEGDSLDHVLDVGADGADSGKLFADSEPLANTKGVLSNALHLHVQVTEVLADGSAWSGDVDDAVLDGEGDSLWEHNGVVGLDQLHDLCGLPENRKLKIRMKDKFKQKYTAGAAVAYMSRKQALKKLQLTLKDFRRLCIIKGIYPHEPAHKKQANKGSTANKVFYYRKDINFLAHEPIINKFRDYKVFLRKLNHLKAKKEDDKIKKLYDNKPVYNLDTIVKERFPTFGSALRDMDDALSLCFTFAMLPHTRVLKEGMIDSCRKLTAEFMHYVIESQSLRNTFISIKGIYYQAEIHGEKITWVVPHERGLPHVTDVDFTVLVTFVEFYIAMLGFVNFKLYQDIGLFYPPQIGQVVENDEMESEDYKEKVYSLAKPLAKRKDVEQTEEDEPLDLLGEDSDALAQKVREAKSIKTMFKGSVFYLNRECPKEALTFIIRNGGGVVGWEGGPTELKSDSKNITHHIVDRPMDKLEVNRLYIQPQWVFDCLNARRKLPTERYMPGVALPPHFSPFTSEKAGDYIPFERLEELRSMGKDVSELESAIPKTMDELPMRRKEVKPEKPKGIHIAVGQMHKKSKEKFHETVEKGQELKMRELMISKKHQRVYHSMKTSFKRNRNDALKLKKKAKLVKAAAV</sequence>